<evidence type="ECO:0008006" key="4">
    <source>
        <dbReference type="Google" id="ProtNLM"/>
    </source>
</evidence>
<dbReference type="Proteomes" id="UP000664480">
    <property type="component" value="Unassembled WGS sequence"/>
</dbReference>
<feature type="chain" id="PRO_5046816972" description="TolB-like 6-blade propeller-like" evidence="1">
    <location>
        <begin position="28"/>
        <end position="394"/>
    </location>
</feature>
<gene>
    <name evidence="2" type="ORF">J0A69_18195</name>
</gene>
<evidence type="ECO:0000256" key="1">
    <source>
        <dbReference type="SAM" id="SignalP"/>
    </source>
</evidence>
<reference evidence="2 3" key="1">
    <citation type="submission" date="2021-03" db="EMBL/GenBank/DDBJ databases">
        <title>novel species isolated from a fishpond in China.</title>
        <authorList>
            <person name="Lu H."/>
            <person name="Cai Z."/>
        </authorList>
    </citation>
    <scope>NUCLEOTIDE SEQUENCE [LARGE SCALE GENOMIC DNA]</scope>
    <source>
        <strain evidence="2 3">YJ13C</strain>
    </source>
</reference>
<dbReference type="RefSeq" id="WP_206588050.1">
    <property type="nucleotide sequence ID" value="NZ_JAFKCU010000005.1"/>
</dbReference>
<dbReference type="PROSITE" id="PS51257">
    <property type="entry name" value="PROKAR_LIPOPROTEIN"/>
    <property type="match status" value="1"/>
</dbReference>
<comment type="caution">
    <text evidence="2">The sequence shown here is derived from an EMBL/GenBank/DDBJ whole genome shotgun (WGS) entry which is preliminary data.</text>
</comment>
<evidence type="ECO:0000313" key="2">
    <source>
        <dbReference type="EMBL" id="MBN7817377.1"/>
    </source>
</evidence>
<proteinExistence type="predicted"/>
<feature type="signal peptide" evidence="1">
    <location>
        <begin position="1"/>
        <end position="27"/>
    </location>
</feature>
<protein>
    <recommendedName>
        <fullName evidence="4">TolB-like 6-blade propeller-like</fullName>
    </recommendedName>
</protein>
<keyword evidence="3" id="KW-1185">Reference proteome</keyword>
<sequence>MKTTNALSPILVLTLSVLFIGCSSSTSDEKTESQESINYNLVKVDSFQVDNFTRVVIRDFSPEENIYLGYSIIEDDILEISPSGEILKRVNRKGEGPELYGTWNPIGLGFGPDNLRIVELPFMLAAYNPDYEMEYSHRIQSPLPIRANMPLGTPPYYQKNDTTLLLVGPSNYLTASYLIRNQEGKDTLQNFYQLNLQTGDVKSVVPYDENSIYTKSQGIFPELMGKTFFIDHSKNELVLVQNLDPEILVYDLDGLTLKNRIPVSYSEFLRYDPVSIETSPADESTMPSKRLAAKNQKLVNLGNGIYLLQYFTGITEAEFEARNSEDDPYNGQFDTEEQRLIIFKNGTQVGSELPGIKGNIILTLPNQKILVQEPENSEIEEEFTRFSIYELQNE</sequence>
<dbReference type="EMBL" id="JAFKCU010000005">
    <property type="protein sequence ID" value="MBN7817377.1"/>
    <property type="molecule type" value="Genomic_DNA"/>
</dbReference>
<keyword evidence="1" id="KW-0732">Signal</keyword>
<name>A0ABS3CJW0_9BACT</name>
<accession>A0ABS3CJW0</accession>
<organism evidence="2 3">
    <name type="scientific">Algoriphagus pacificus</name>
    <dbReference type="NCBI Taxonomy" id="2811234"/>
    <lineage>
        <taxon>Bacteria</taxon>
        <taxon>Pseudomonadati</taxon>
        <taxon>Bacteroidota</taxon>
        <taxon>Cytophagia</taxon>
        <taxon>Cytophagales</taxon>
        <taxon>Cyclobacteriaceae</taxon>
        <taxon>Algoriphagus</taxon>
    </lineage>
</organism>
<evidence type="ECO:0000313" key="3">
    <source>
        <dbReference type="Proteomes" id="UP000664480"/>
    </source>
</evidence>